<proteinExistence type="predicted"/>
<dbReference type="OrthoDB" id="2406588at2"/>
<dbReference type="EMBL" id="AEUN01000307">
    <property type="protein sequence ID" value="EHJ08410.1"/>
    <property type="molecule type" value="Genomic_DNA"/>
</dbReference>
<dbReference type="PATRIC" id="fig|911238.3.peg.648"/>
<organism evidence="1 2">
    <name type="scientific">Staphylococcus simiae CCM 7213 = CCUG 51256</name>
    <dbReference type="NCBI Taxonomy" id="911238"/>
    <lineage>
        <taxon>Bacteria</taxon>
        <taxon>Bacillati</taxon>
        <taxon>Bacillota</taxon>
        <taxon>Bacilli</taxon>
        <taxon>Bacillales</taxon>
        <taxon>Staphylococcaceae</taxon>
        <taxon>Staphylococcus</taxon>
    </lineage>
</organism>
<dbReference type="Proteomes" id="UP000005413">
    <property type="component" value="Unassembled WGS sequence"/>
</dbReference>
<sequence length="100" mass="11660">MNRKDLTHAQVNFYGERKTLEELSNEYEINLKTLISRYRKGVKNEKILLNPKKPEVLVNGKVMNIDEISKEAGKSRSTIYYRIKKGYKEDVLVSPKINSD</sequence>
<evidence type="ECO:0000313" key="2">
    <source>
        <dbReference type="Proteomes" id="UP000005413"/>
    </source>
</evidence>
<protein>
    <submittedName>
        <fullName evidence="1">Uncharacterized protein</fullName>
    </submittedName>
</protein>
<dbReference type="RefSeq" id="WP_002462613.1">
    <property type="nucleotide sequence ID" value="NZ_AEUN01000307.1"/>
</dbReference>
<reference evidence="1 2" key="1">
    <citation type="journal article" date="2012" name="BMC Genomics">
        <title>Comparative genomic analysis of the genus Staphylococcus including Staphylococcus aureus and its newly described sister species Staphylococcus simiae.</title>
        <authorList>
            <person name="Suzuki H."/>
            <person name="Lefebure T."/>
            <person name="Pavinski Bitar P."/>
            <person name="Stanhope M.J."/>
        </authorList>
    </citation>
    <scope>NUCLEOTIDE SEQUENCE [LARGE SCALE GENOMIC DNA]</scope>
    <source>
        <strain evidence="1 2">CCM 7213</strain>
    </source>
</reference>
<evidence type="ECO:0000313" key="1">
    <source>
        <dbReference type="EMBL" id="EHJ08410.1"/>
    </source>
</evidence>
<keyword evidence="2" id="KW-1185">Reference proteome</keyword>
<comment type="caution">
    <text evidence="1">The sequence shown here is derived from an EMBL/GenBank/DDBJ whole genome shotgun (WGS) entry which is preliminary data.</text>
</comment>
<gene>
    <name evidence="1" type="ORF">SS7213T_03955</name>
</gene>
<dbReference type="AlphaFoldDB" id="G5JH62"/>
<accession>G5JH62</accession>
<name>G5JH62_9STAP</name>